<evidence type="ECO:0000313" key="1">
    <source>
        <dbReference type="EMBL" id="KAL2848599.1"/>
    </source>
</evidence>
<protein>
    <submittedName>
        <fullName evidence="1">Uncharacterized protein</fullName>
    </submittedName>
</protein>
<reference evidence="1 2" key="1">
    <citation type="submission" date="2024-07" db="EMBL/GenBank/DDBJ databases">
        <title>Section-level genome sequencing and comparative genomics of Aspergillus sections Usti and Cavernicolus.</title>
        <authorList>
            <consortium name="Lawrence Berkeley National Laboratory"/>
            <person name="Nybo J.L."/>
            <person name="Vesth T.C."/>
            <person name="Theobald S."/>
            <person name="Frisvad J.C."/>
            <person name="Larsen T.O."/>
            <person name="Kjaerboelling I."/>
            <person name="Rothschild-Mancinelli K."/>
            <person name="Lyhne E.K."/>
            <person name="Kogle M.E."/>
            <person name="Barry K."/>
            <person name="Clum A."/>
            <person name="Na H."/>
            <person name="Ledsgaard L."/>
            <person name="Lin J."/>
            <person name="Lipzen A."/>
            <person name="Kuo A."/>
            <person name="Riley R."/>
            <person name="Mondo S."/>
            <person name="LaButti K."/>
            <person name="Haridas S."/>
            <person name="Pangalinan J."/>
            <person name="Salamov A.A."/>
            <person name="Simmons B.A."/>
            <person name="Magnuson J.K."/>
            <person name="Chen J."/>
            <person name="Drula E."/>
            <person name="Henrissat B."/>
            <person name="Wiebenga A."/>
            <person name="Lubbers R.J."/>
            <person name="Gomes A.C."/>
            <person name="Macurrencykelacurrency M.R."/>
            <person name="Stajich J."/>
            <person name="Grigoriev I.V."/>
            <person name="Mortensen U.H."/>
            <person name="De vries R.P."/>
            <person name="Baker S.E."/>
            <person name="Andersen M.R."/>
        </authorList>
    </citation>
    <scope>NUCLEOTIDE SEQUENCE [LARGE SCALE GENOMIC DNA]</scope>
    <source>
        <strain evidence="1 2">CBS 756.74</strain>
    </source>
</reference>
<name>A0ABR4K8L5_9EURO</name>
<dbReference type="RefSeq" id="XP_070898283.1">
    <property type="nucleotide sequence ID" value="XM_071040326.1"/>
</dbReference>
<proteinExistence type="predicted"/>
<comment type="caution">
    <text evidence="1">The sequence shown here is derived from an EMBL/GenBank/DDBJ whole genome shotgun (WGS) entry which is preliminary data.</text>
</comment>
<dbReference type="Proteomes" id="UP001610444">
    <property type="component" value="Unassembled WGS sequence"/>
</dbReference>
<sequence length="103" mass="11384">MEQSAGLICPTSTSTRTSSAQFRSSVMVQPIPEWWSITPSPRIIAHHQCPSWSTPNPSLPLFDVSIALIWLVMFSISPCRGSITMGEISNRIRSTCSFHIPPV</sequence>
<gene>
    <name evidence="1" type="ORF">BJX68DRAFT_238289</name>
</gene>
<keyword evidence="2" id="KW-1185">Reference proteome</keyword>
<evidence type="ECO:0000313" key="2">
    <source>
        <dbReference type="Proteomes" id="UP001610444"/>
    </source>
</evidence>
<organism evidence="1 2">
    <name type="scientific">Aspergillus pseudodeflectus</name>
    <dbReference type="NCBI Taxonomy" id="176178"/>
    <lineage>
        <taxon>Eukaryota</taxon>
        <taxon>Fungi</taxon>
        <taxon>Dikarya</taxon>
        <taxon>Ascomycota</taxon>
        <taxon>Pezizomycotina</taxon>
        <taxon>Eurotiomycetes</taxon>
        <taxon>Eurotiomycetidae</taxon>
        <taxon>Eurotiales</taxon>
        <taxon>Aspergillaceae</taxon>
        <taxon>Aspergillus</taxon>
        <taxon>Aspergillus subgen. Nidulantes</taxon>
    </lineage>
</organism>
<accession>A0ABR4K8L5</accession>
<dbReference type="GeneID" id="98155490"/>
<dbReference type="EMBL" id="JBFXLR010000025">
    <property type="protein sequence ID" value="KAL2848599.1"/>
    <property type="molecule type" value="Genomic_DNA"/>
</dbReference>